<comment type="similarity">
    <text evidence="6">Belongs to the fem-1 family.</text>
</comment>
<dbReference type="FunFam" id="1.25.40.10:FF:000104">
    <property type="entry name" value="Fem-1 homolog c (C.elegans)"/>
    <property type="match status" value="1"/>
</dbReference>
<evidence type="ECO:0000256" key="3">
    <source>
        <dbReference type="ARBA" id="ARBA00022786"/>
    </source>
</evidence>
<evidence type="ECO:0000256" key="7">
    <source>
        <dbReference type="PROSITE-ProRule" id="PRU00023"/>
    </source>
</evidence>
<dbReference type="InterPro" id="IPR002110">
    <property type="entry name" value="Ankyrin_rpt"/>
</dbReference>
<dbReference type="PROSITE" id="PS50297">
    <property type="entry name" value="ANK_REP_REGION"/>
    <property type="match status" value="6"/>
</dbReference>
<feature type="repeat" description="ANK" evidence="7">
    <location>
        <begin position="39"/>
        <end position="62"/>
    </location>
</feature>
<dbReference type="InterPro" id="IPR036770">
    <property type="entry name" value="Ankyrin_rpt-contain_sf"/>
</dbReference>
<dbReference type="PANTHER" id="PTHR24173:SF85">
    <property type="entry name" value="PROTEIN FEM-1 HOMOLOG CG6966"/>
    <property type="match status" value="1"/>
</dbReference>
<comment type="caution">
    <text evidence="8">The sequence shown here is derived from an EMBL/GenBank/DDBJ whole genome shotgun (WGS) entry which is preliminary data.</text>
</comment>
<dbReference type="STRING" id="158441.A0A226EXU4"/>
<proteinExistence type="inferred from homology"/>
<evidence type="ECO:0000256" key="5">
    <source>
        <dbReference type="ARBA" id="ARBA00023043"/>
    </source>
</evidence>
<evidence type="ECO:0000256" key="6">
    <source>
        <dbReference type="ARBA" id="ARBA00038500"/>
    </source>
</evidence>
<keyword evidence="9" id="KW-1185">Reference proteome</keyword>
<organism evidence="8 9">
    <name type="scientific">Folsomia candida</name>
    <name type="common">Springtail</name>
    <dbReference type="NCBI Taxonomy" id="158441"/>
    <lineage>
        <taxon>Eukaryota</taxon>
        <taxon>Metazoa</taxon>
        <taxon>Ecdysozoa</taxon>
        <taxon>Arthropoda</taxon>
        <taxon>Hexapoda</taxon>
        <taxon>Collembola</taxon>
        <taxon>Entomobryomorpha</taxon>
        <taxon>Isotomoidea</taxon>
        <taxon>Isotomidae</taxon>
        <taxon>Proisotominae</taxon>
        <taxon>Folsomia</taxon>
    </lineage>
</organism>
<dbReference type="InterPro" id="IPR011990">
    <property type="entry name" value="TPR-like_helical_dom_sf"/>
</dbReference>
<dbReference type="Pfam" id="PF00023">
    <property type="entry name" value="Ank"/>
    <property type="match status" value="2"/>
</dbReference>
<feature type="repeat" description="ANK" evidence="7">
    <location>
        <begin position="147"/>
        <end position="179"/>
    </location>
</feature>
<feature type="repeat" description="ANK" evidence="7">
    <location>
        <begin position="81"/>
        <end position="113"/>
    </location>
</feature>
<feature type="repeat" description="ANK" evidence="7">
    <location>
        <begin position="114"/>
        <end position="146"/>
    </location>
</feature>
<dbReference type="AlphaFoldDB" id="A0A226EXU4"/>
<keyword evidence="2" id="KW-0677">Repeat</keyword>
<dbReference type="PROSITE" id="PS50088">
    <property type="entry name" value="ANK_REPEAT"/>
    <property type="match status" value="6"/>
</dbReference>
<keyword evidence="5 7" id="KW-0040">ANK repeat</keyword>
<evidence type="ECO:0000313" key="9">
    <source>
        <dbReference type="Proteomes" id="UP000198287"/>
    </source>
</evidence>
<protein>
    <submittedName>
        <fullName evidence="8">Protein fem-1 C</fullName>
    </submittedName>
</protein>
<dbReference type="PRINTS" id="PR01415">
    <property type="entry name" value="ANKYRIN"/>
</dbReference>
<dbReference type="SMART" id="SM00248">
    <property type="entry name" value="ANK"/>
    <property type="match status" value="8"/>
</dbReference>
<comment type="pathway">
    <text evidence="1">Protein modification; protein ubiquitination.</text>
</comment>
<dbReference type="OrthoDB" id="4429489at2759"/>
<dbReference type="PANTHER" id="PTHR24173">
    <property type="entry name" value="ANKYRIN REPEAT CONTAINING"/>
    <property type="match status" value="1"/>
</dbReference>
<keyword evidence="3" id="KW-0833">Ubl conjugation pathway</keyword>
<dbReference type="EMBL" id="LNIX01000001">
    <property type="protein sequence ID" value="OXA61426.1"/>
    <property type="molecule type" value="Genomic_DNA"/>
</dbReference>
<gene>
    <name evidence="8" type="ORF">Fcan01_03051</name>
</gene>
<dbReference type="Gene3D" id="1.25.40.10">
    <property type="entry name" value="Tetratricopeptide repeat domain"/>
    <property type="match status" value="1"/>
</dbReference>
<accession>A0A226EXU4</accession>
<feature type="repeat" description="ANK" evidence="7">
    <location>
        <begin position="531"/>
        <end position="565"/>
    </location>
</feature>
<evidence type="ECO:0000313" key="8">
    <source>
        <dbReference type="EMBL" id="OXA61426.1"/>
    </source>
</evidence>
<dbReference type="Pfam" id="PF12796">
    <property type="entry name" value="Ank_2"/>
    <property type="match status" value="2"/>
</dbReference>
<keyword evidence="4" id="KW-0802">TPR repeat</keyword>
<evidence type="ECO:0000256" key="1">
    <source>
        <dbReference type="ARBA" id="ARBA00004906"/>
    </source>
</evidence>
<dbReference type="OMA" id="FMTTEWR"/>
<dbReference type="Gene3D" id="1.25.40.20">
    <property type="entry name" value="Ankyrin repeat-containing domain"/>
    <property type="match status" value="3"/>
</dbReference>
<dbReference type="Proteomes" id="UP000198287">
    <property type="component" value="Unassembled WGS sequence"/>
</dbReference>
<dbReference type="SUPFAM" id="SSF48403">
    <property type="entry name" value="Ankyrin repeat"/>
    <property type="match status" value="2"/>
</dbReference>
<evidence type="ECO:0000256" key="2">
    <source>
        <dbReference type="ARBA" id="ARBA00022737"/>
    </source>
</evidence>
<feature type="repeat" description="ANK" evidence="7">
    <location>
        <begin position="180"/>
        <end position="212"/>
    </location>
</feature>
<name>A0A226EXU4_FOLCA</name>
<sequence>MENQIFDAASHGKLSLIKDVLEKRPKSERIHLLSSKGAAGETPLILACRNGHYDVAEYLIKNCGADLELVGSVIFDGETIEGVPPLWCAAAAGNLKIVDLLVQNGANVNSTTRTNSTPLRAACFDGRSDVVKYLVKAGADIEIPNRHGHTCLMIACYKNHYFIAKYLLQQGADINRKSVKANTALHDCAESGALAILKLLLSKGAKFDLDSYGMSPILAASVAGNANIVEYLLSVPDLVMIKDKIAALELLGATFVDNKKDMTGALGFWRRAMELRYRNGQLIYPKPLRTVPVYEGRKEVDSLDELEELISDPDEMRMQSLMVRERVLGPAHPDTSYYIRYRGAVFADAGEFNRCVELWFYALNMQQRILEPLSPLTQGSLLSFAELFWFMMGDKKNTFFPVPVLRFEDAYMVFCKSVQEIEAAMKCGENNVGIDKVRDAPVFHRLLVITLQICSVLLAVDKTPEEDYKFRKTAYHLVKMGARGTGGWSLLHIASSNDSTVGRFSMKIFPSIKTIEFLSSVGGDLTERDDEGNTPLHLVAEAKSCSAELVKSLLNCGAHLDEVNNAKETFETLSKEPLHSLVDPIRYQSLKCLAARVVSQNQLQGCLPAELLSFIKRH</sequence>
<reference evidence="8 9" key="1">
    <citation type="submission" date="2015-12" db="EMBL/GenBank/DDBJ databases">
        <title>The genome of Folsomia candida.</title>
        <authorList>
            <person name="Faddeeva A."/>
            <person name="Derks M.F."/>
            <person name="Anvar Y."/>
            <person name="Smit S."/>
            <person name="Van Straalen N."/>
            <person name="Roelofs D."/>
        </authorList>
    </citation>
    <scope>NUCLEOTIDE SEQUENCE [LARGE SCALE GENOMIC DNA]</scope>
    <source>
        <strain evidence="8 9">VU population</strain>
        <tissue evidence="8">Whole body</tissue>
    </source>
</reference>
<evidence type="ECO:0000256" key="4">
    <source>
        <dbReference type="ARBA" id="ARBA00022803"/>
    </source>
</evidence>